<dbReference type="GO" id="GO:0032259">
    <property type="term" value="P:methylation"/>
    <property type="evidence" value="ECO:0007669"/>
    <property type="project" value="UniProtKB-KW"/>
</dbReference>
<feature type="transmembrane region" description="Helical" evidence="5">
    <location>
        <begin position="98"/>
        <end position="120"/>
    </location>
</feature>
<evidence type="ECO:0000256" key="4">
    <source>
        <dbReference type="ARBA" id="ARBA00023136"/>
    </source>
</evidence>
<proteinExistence type="inferred from homology"/>
<keyword evidence="5" id="KW-0489">Methyltransferase</keyword>
<evidence type="ECO:0000256" key="6">
    <source>
        <dbReference type="SAM" id="SignalP"/>
    </source>
</evidence>
<dbReference type="GO" id="GO:0005789">
    <property type="term" value="C:endoplasmic reticulum membrane"/>
    <property type="evidence" value="ECO:0007669"/>
    <property type="project" value="UniProtKB-SubCell"/>
</dbReference>
<dbReference type="InterPro" id="IPR007269">
    <property type="entry name" value="ICMT_MeTrfase"/>
</dbReference>
<dbReference type="GO" id="GO:0004671">
    <property type="term" value="F:protein C-terminal S-isoprenylcysteine carboxyl O-methyltransferase activity"/>
    <property type="evidence" value="ECO:0007669"/>
    <property type="project" value="UniProtKB-EC"/>
</dbReference>
<comment type="caution">
    <text evidence="7">The sequence shown here is derived from an EMBL/GenBank/DDBJ whole genome shotgun (WGS) entry which is preliminary data.</text>
</comment>
<organism evidence="7 8">
    <name type="scientific">Rhodocollybia butyracea</name>
    <dbReference type="NCBI Taxonomy" id="206335"/>
    <lineage>
        <taxon>Eukaryota</taxon>
        <taxon>Fungi</taxon>
        <taxon>Dikarya</taxon>
        <taxon>Basidiomycota</taxon>
        <taxon>Agaricomycotina</taxon>
        <taxon>Agaricomycetes</taxon>
        <taxon>Agaricomycetidae</taxon>
        <taxon>Agaricales</taxon>
        <taxon>Marasmiineae</taxon>
        <taxon>Omphalotaceae</taxon>
        <taxon>Rhodocollybia</taxon>
    </lineage>
</organism>
<gene>
    <name evidence="7" type="ORF">BDP27DRAFT_1451422</name>
</gene>
<dbReference type="PANTHER" id="PTHR12714:SF9">
    <property type="entry name" value="PROTEIN-S-ISOPRENYLCYSTEINE O-METHYLTRANSFERASE"/>
    <property type="match status" value="1"/>
</dbReference>
<keyword evidence="5" id="KW-0808">Transferase</keyword>
<dbReference type="OrthoDB" id="422086at2759"/>
<dbReference type="EC" id="2.1.1.100" evidence="5"/>
<feature type="chain" id="PRO_5040119301" description="Protein-S-isoprenylcysteine O-methyltransferase" evidence="6">
    <location>
        <begin position="24"/>
        <end position="239"/>
    </location>
</feature>
<keyword evidence="5" id="KW-0949">S-adenosyl-L-methionine</keyword>
<dbReference type="AlphaFoldDB" id="A0A9P5PGS7"/>
<evidence type="ECO:0000313" key="8">
    <source>
        <dbReference type="Proteomes" id="UP000772434"/>
    </source>
</evidence>
<name>A0A9P5PGS7_9AGAR</name>
<protein>
    <recommendedName>
        <fullName evidence="5">Protein-S-isoprenylcysteine O-methyltransferase</fullName>
        <ecNumber evidence="5">2.1.1.100</ecNumber>
    </recommendedName>
</protein>
<accession>A0A9P5PGS7</accession>
<evidence type="ECO:0000313" key="7">
    <source>
        <dbReference type="EMBL" id="KAF9063086.1"/>
    </source>
</evidence>
<evidence type="ECO:0000256" key="3">
    <source>
        <dbReference type="ARBA" id="ARBA00022989"/>
    </source>
</evidence>
<reference evidence="7" key="1">
    <citation type="submission" date="2020-11" db="EMBL/GenBank/DDBJ databases">
        <authorList>
            <consortium name="DOE Joint Genome Institute"/>
            <person name="Ahrendt S."/>
            <person name="Riley R."/>
            <person name="Andreopoulos W."/>
            <person name="Labutti K."/>
            <person name="Pangilinan J."/>
            <person name="Ruiz-Duenas F.J."/>
            <person name="Barrasa J.M."/>
            <person name="Sanchez-Garcia M."/>
            <person name="Camarero S."/>
            <person name="Miyauchi S."/>
            <person name="Serrano A."/>
            <person name="Linde D."/>
            <person name="Babiker R."/>
            <person name="Drula E."/>
            <person name="Ayuso-Fernandez I."/>
            <person name="Pacheco R."/>
            <person name="Padilla G."/>
            <person name="Ferreira P."/>
            <person name="Barriuso J."/>
            <person name="Kellner H."/>
            <person name="Castanera R."/>
            <person name="Alfaro M."/>
            <person name="Ramirez L."/>
            <person name="Pisabarro A.G."/>
            <person name="Kuo A."/>
            <person name="Tritt A."/>
            <person name="Lipzen A."/>
            <person name="He G."/>
            <person name="Yan M."/>
            <person name="Ng V."/>
            <person name="Cullen D."/>
            <person name="Martin F."/>
            <person name="Rosso M.-N."/>
            <person name="Henrissat B."/>
            <person name="Hibbett D."/>
            <person name="Martinez A.T."/>
            <person name="Grigoriev I.V."/>
        </authorList>
    </citation>
    <scope>NUCLEOTIDE SEQUENCE</scope>
    <source>
        <strain evidence="7">AH 40177</strain>
    </source>
</reference>
<keyword evidence="2 5" id="KW-0812">Transmembrane</keyword>
<evidence type="ECO:0000256" key="5">
    <source>
        <dbReference type="RuleBase" id="RU362022"/>
    </source>
</evidence>
<keyword evidence="6" id="KW-0732">Signal</keyword>
<dbReference type="Proteomes" id="UP000772434">
    <property type="component" value="Unassembled WGS sequence"/>
</dbReference>
<keyword evidence="5" id="KW-0256">Endoplasmic reticulum</keyword>
<dbReference type="EMBL" id="JADNRY010000154">
    <property type="protein sequence ID" value="KAF9063086.1"/>
    <property type="molecule type" value="Genomic_DNA"/>
</dbReference>
<feature type="signal peptide" evidence="6">
    <location>
        <begin position="1"/>
        <end position="23"/>
    </location>
</feature>
<evidence type="ECO:0000256" key="1">
    <source>
        <dbReference type="ARBA" id="ARBA00004141"/>
    </source>
</evidence>
<sequence>MSIIALQKIPLLLGVSILYYVAATPPNPPPSSKEISKFGPGDPLTPKVVSTPWAMGKNLLLFVFFCEILVIVATQFPNNIIAETALAILVRSSHAAPAITPIFLAGFGFLLCGGCIRWFAYRALGRLFTFEVSIRDEHTLITEGPYSFVRHPSYTGSFCTCVGVTLCLFGPGSWLFECGWLKLLTVQVFAVVITGLHASIVYIVFSRMSDEDRMMQKEFGLKWDEWAKAVPYKLVPGIF</sequence>
<comment type="similarity">
    <text evidence="5">Belongs to the class VI-like SAM-binding methyltransferase superfamily. Isoprenylcysteine carboxyl methyltransferase family.</text>
</comment>
<keyword evidence="3 5" id="KW-1133">Transmembrane helix</keyword>
<dbReference type="Pfam" id="PF04140">
    <property type="entry name" value="ICMT"/>
    <property type="match status" value="1"/>
</dbReference>
<feature type="transmembrane region" description="Helical" evidence="5">
    <location>
        <begin position="180"/>
        <end position="205"/>
    </location>
</feature>
<evidence type="ECO:0000256" key="2">
    <source>
        <dbReference type="ARBA" id="ARBA00022692"/>
    </source>
</evidence>
<comment type="subcellular location">
    <subcellularLocation>
        <location evidence="5">Endoplasmic reticulum membrane</location>
        <topology evidence="5">Multi-pass membrane protein</topology>
    </subcellularLocation>
    <subcellularLocation>
        <location evidence="1">Membrane</location>
        <topology evidence="1">Multi-pass membrane protein</topology>
    </subcellularLocation>
</comment>
<feature type="transmembrane region" description="Helical" evidence="5">
    <location>
        <begin position="59"/>
        <end position="78"/>
    </location>
</feature>
<dbReference type="PANTHER" id="PTHR12714">
    <property type="entry name" value="PROTEIN-S ISOPRENYLCYSTEINE O-METHYLTRANSFERASE"/>
    <property type="match status" value="1"/>
</dbReference>
<feature type="transmembrane region" description="Helical" evidence="5">
    <location>
        <begin position="154"/>
        <end position="174"/>
    </location>
</feature>
<keyword evidence="8" id="KW-1185">Reference proteome</keyword>
<dbReference type="Gene3D" id="1.20.120.1630">
    <property type="match status" value="1"/>
</dbReference>
<comment type="catalytic activity">
    <reaction evidence="5">
        <text>[protein]-C-terminal S-[(2E,6E)-farnesyl]-L-cysteine + S-adenosyl-L-methionine = [protein]-C-terminal S-[(2E,6E)-farnesyl]-L-cysteine methyl ester + S-adenosyl-L-homocysteine</text>
        <dbReference type="Rhea" id="RHEA:21672"/>
        <dbReference type="Rhea" id="RHEA-COMP:12125"/>
        <dbReference type="Rhea" id="RHEA-COMP:12126"/>
        <dbReference type="ChEBI" id="CHEBI:57856"/>
        <dbReference type="ChEBI" id="CHEBI:59789"/>
        <dbReference type="ChEBI" id="CHEBI:90510"/>
        <dbReference type="ChEBI" id="CHEBI:90511"/>
        <dbReference type="EC" id="2.1.1.100"/>
    </reaction>
</comment>
<keyword evidence="4 5" id="KW-0472">Membrane</keyword>